<sequence>MSVEELILKYALINAVQHDGKANPKAVIGKVLGENPELRPKAREIIPLVNETIEKVNAMSREEQEAKLKEIYPEFFEVKKEKKEEKKGLPPLPKAEKGKVITRFAPNPDGVFHLGNARAAILSHEYARIYGGKFILRFDDTDPKVKRPEPIFYEWILEDLEWLGMKPDEIHCASDRLELYYEYAEKLLKMGKAYVCTCDPAEYKKLRDGGKACPHRELPPEVQLEEWKKMLDGTYKEGDAVVRIKTDLSHPNPAVRDWPALRIIDNPNHPRTGDKYRVWPLYNFASAIDDHELGVTHIFRGQEHAENETRQRYLYEYLGWEYPEAVHHGRLSIEGVVLSKSKTRKGIEEGKYLGWDDPRLGTIRALRRRGIKPEAIKEIIIEVGLKRSDTTISWDNLAAINRKLVDPVANRYFFVAEPIPMEVKGFDEEFIAKIPLHPDHPERGVRELKFTPGKPIYISKDDLELLKKSEYIRLKDLFNVKLIEVSEEKIVAEFDSVEYEKARENRWHMIHWVPEGKPCEVLIPIGDELIVKEGLLESDADVKVDEVVQFERFGFVRIDAIEGEKIKAVFAHK</sequence>
<keyword evidence="7 10" id="KW-0648">Protein biosynthesis</keyword>
<dbReference type="EMBL" id="CP006019">
    <property type="protein sequence ID" value="AIF68898.1"/>
    <property type="molecule type" value="Genomic_DNA"/>
</dbReference>
<keyword evidence="3 10" id="KW-0963">Cytoplasm</keyword>
<dbReference type="Gene3D" id="3.40.50.620">
    <property type="entry name" value="HUPs"/>
    <property type="match status" value="1"/>
</dbReference>
<keyword evidence="8 10" id="KW-0030">Aminoacyl-tRNA synthetase</keyword>
<comment type="subcellular location">
    <subcellularLocation>
        <location evidence="1 10">Cytoplasm</location>
    </subcellularLocation>
</comment>
<dbReference type="EC" id="6.1.1.17" evidence="10"/>
<evidence type="ECO:0000313" key="15">
    <source>
        <dbReference type="Proteomes" id="UP000027981"/>
    </source>
</evidence>
<dbReference type="InterPro" id="IPR000924">
    <property type="entry name" value="Glu/Gln-tRNA-synth"/>
</dbReference>
<comment type="catalytic activity">
    <reaction evidence="9 10">
        <text>tRNA(Glu) + L-glutamate + ATP = L-glutamyl-tRNA(Glu) + AMP + diphosphate</text>
        <dbReference type="Rhea" id="RHEA:23540"/>
        <dbReference type="Rhea" id="RHEA-COMP:9663"/>
        <dbReference type="Rhea" id="RHEA-COMP:9680"/>
        <dbReference type="ChEBI" id="CHEBI:29985"/>
        <dbReference type="ChEBI" id="CHEBI:30616"/>
        <dbReference type="ChEBI" id="CHEBI:33019"/>
        <dbReference type="ChEBI" id="CHEBI:78442"/>
        <dbReference type="ChEBI" id="CHEBI:78520"/>
        <dbReference type="ChEBI" id="CHEBI:456215"/>
        <dbReference type="EC" id="6.1.1.17"/>
    </reaction>
</comment>
<evidence type="ECO:0000256" key="2">
    <source>
        <dbReference type="ARBA" id="ARBA00008927"/>
    </source>
</evidence>
<dbReference type="PRINTS" id="PR00987">
    <property type="entry name" value="TRNASYNTHGLU"/>
</dbReference>
<dbReference type="SUPFAM" id="SSF50715">
    <property type="entry name" value="Ribosomal protein L25-like"/>
    <property type="match status" value="1"/>
</dbReference>
<evidence type="ECO:0000256" key="1">
    <source>
        <dbReference type="ARBA" id="ARBA00004496"/>
    </source>
</evidence>
<evidence type="ECO:0000256" key="3">
    <source>
        <dbReference type="ARBA" id="ARBA00022490"/>
    </source>
</evidence>
<reference evidence="14 15" key="2">
    <citation type="journal article" date="2015" name="Genome Announc.">
        <title>Complete Genome Sequence of Hyperthermophilic Piezophilic Archaeon Palaeococcus pacificus DY20341T, Isolated from Deep-Sea Hydrothermal Sediments.</title>
        <authorList>
            <person name="Zeng X."/>
            <person name="Jebbar M."/>
            <person name="Shao Z."/>
        </authorList>
    </citation>
    <scope>NUCLEOTIDE SEQUENCE [LARGE SCALE GENOMIC DNA]</scope>
    <source>
        <strain evidence="14 15">DY20341</strain>
    </source>
</reference>
<dbReference type="OrthoDB" id="10470at2157"/>
<comment type="similarity">
    <text evidence="2 10">Belongs to the class-I aminoacyl-tRNA synthetase family. Glutamate--tRNA ligase type 2 subfamily.</text>
</comment>
<dbReference type="InterPro" id="IPR049437">
    <property type="entry name" value="tRNA-synt_1c_C2"/>
</dbReference>
<evidence type="ECO:0000256" key="4">
    <source>
        <dbReference type="ARBA" id="ARBA00022598"/>
    </source>
</evidence>
<evidence type="ECO:0000256" key="6">
    <source>
        <dbReference type="ARBA" id="ARBA00022840"/>
    </source>
</evidence>
<dbReference type="STRING" id="1343739.PAP_02340"/>
<keyword evidence="4 10" id="KW-0436">Ligase</keyword>
<evidence type="ECO:0000256" key="10">
    <source>
        <dbReference type="HAMAP-Rule" id="MF_02076"/>
    </source>
</evidence>
<keyword evidence="6 10" id="KW-0067">ATP-binding</keyword>
<dbReference type="PANTHER" id="PTHR43097:SF5">
    <property type="entry name" value="GLUTAMATE--TRNA LIGASE"/>
    <property type="match status" value="1"/>
</dbReference>
<dbReference type="InterPro" id="IPR004526">
    <property type="entry name" value="Glu-tRNA-synth_arc/euk"/>
</dbReference>
<name>A0A075LWJ0_9EURY</name>
<dbReference type="GO" id="GO:0005829">
    <property type="term" value="C:cytosol"/>
    <property type="evidence" value="ECO:0007669"/>
    <property type="project" value="TreeGrafter"/>
</dbReference>
<proteinExistence type="inferred from homology"/>
<dbReference type="SUPFAM" id="SSF52374">
    <property type="entry name" value="Nucleotidylyl transferase"/>
    <property type="match status" value="1"/>
</dbReference>
<feature type="domain" description="tRNA synthetases class I (E and Q) anti-codon binding" evidence="13">
    <location>
        <begin position="509"/>
        <end position="559"/>
    </location>
</feature>
<dbReference type="RefSeq" id="WP_048164510.1">
    <property type="nucleotide sequence ID" value="NZ_CP006019.1"/>
</dbReference>
<evidence type="ECO:0000256" key="8">
    <source>
        <dbReference type="ARBA" id="ARBA00023146"/>
    </source>
</evidence>
<evidence type="ECO:0000259" key="12">
    <source>
        <dbReference type="Pfam" id="PF03950"/>
    </source>
</evidence>
<dbReference type="GeneID" id="24841598"/>
<dbReference type="eggNOG" id="arCOG04302">
    <property type="taxonomic scope" value="Archaea"/>
</dbReference>
<dbReference type="GO" id="GO:0005524">
    <property type="term" value="F:ATP binding"/>
    <property type="evidence" value="ECO:0007669"/>
    <property type="project" value="UniProtKB-UniRule"/>
</dbReference>
<dbReference type="InterPro" id="IPR050132">
    <property type="entry name" value="Gln/Glu-tRNA_Ligase"/>
</dbReference>
<keyword evidence="5 10" id="KW-0547">Nucleotide-binding</keyword>
<dbReference type="InterPro" id="IPR020056">
    <property type="entry name" value="Rbsml_bL25/Gln-tRNA_synth_N"/>
</dbReference>
<accession>A0A075LWJ0</accession>
<evidence type="ECO:0000256" key="7">
    <source>
        <dbReference type="ARBA" id="ARBA00022917"/>
    </source>
</evidence>
<evidence type="ECO:0000259" key="11">
    <source>
        <dbReference type="Pfam" id="PF00749"/>
    </source>
</evidence>
<dbReference type="NCBIfam" id="TIGR00463">
    <property type="entry name" value="gltX_arch"/>
    <property type="match status" value="1"/>
</dbReference>
<dbReference type="Proteomes" id="UP000027981">
    <property type="component" value="Chromosome"/>
</dbReference>
<evidence type="ECO:0000256" key="5">
    <source>
        <dbReference type="ARBA" id="ARBA00022741"/>
    </source>
</evidence>
<organism evidence="14 15">
    <name type="scientific">Palaeococcus pacificus DY20341</name>
    <dbReference type="NCBI Taxonomy" id="1343739"/>
    <lineage>
        <taxon>Archaea</taxon>
        <taxon>Methanobacteriati</taxon>
        <taxon>Methanobacteriota</taxon>
        <taxon>Thermococci</taxon>
        <taxon>Thermococcales</taxon>
        <taxon>Thermococcaceae</taxon>
        <taxon>Palaeococcus</taxon>
    </lineage>
</organism>
<dbReference type="GO" id="GO:0004818">
    <property type="term" value="F:glutamate-tRNA ligase activity"/>
    <property type="evidence" value="ECO:0007669"/>
    <property type="project" value="UniProtKB-UniRule"/>
</dbReference>
<evidence type="ECO:0000259" key="13">
    <source>
        <dbReference type="Pfam" id="PF20974"/>
    </source>
</evidence>
<dbReference type="HOGENOM" id="CLU_001882_1_3_2"/>
<evidence type="ECO:0000313" key="14">
    <source>
        <dbReference type="EMBL" id="AIF68898.1"/>
    </source>
</evidence>
<dbReference type="GO" id="GO:0043604">
    <property type="term" value="P:amide biosynthetic process"/>
    <property type="evidence" value="ECO:0007669"/>
    <property type="project" value="TreeGrafter"/>
</dbReference>
<dbReference type="Pfam" id="PF00749">
    <property type="entry name" value="tRNA-synt_1c"/>
    <property type="match status" value="1"/>
</dbReference>
<dbReference type="Gene3D" id="2.40.240.10">
    <property type="entry name" value="Ribosomal Protein L25, Chain P"/>
    <property type="match status" value="1"/>
</dbReference>
<dbReference type="InterPro" id="IPR020059">
    <property type="entry name" value="Glu/Gln-tRNA-synth_Ib_codon-bd"/>
</dbReference>
<evidence type="ECO:0000256" key="9">
    <source>
        <dbReference type="ARBA" id="ARBA00048351"/>
    </source>
</evidence>
<gene>
    <name evidence="10 14" type="primary">gltX</name>
    <name evidence="14" type="ORF">PAP_02340</name>
</gene>
<feature type="short sequence motif" description="'HIGH' region" evidence="10">
    <location>
        <begin position="106"/>
        <end position="116"/>
    </location>
</feature>
<dbReference type="CDD" id="cd09287">
    <property type="entry name" value="GluRS_non_core"/>
    <property type="match status" value="1"/>
</dbReference>
<dbReference type="FunFam" id="3.40.50.620:FF:000222">
    <property type="entry name" value="Glutamate--tRNA ligase"/>
    <property type="match status" value="1"/>
</dbReference>
<dbReference type="GO" id="GO:0006424">
    <property type="term" value="P:glutamyl-tRNA aminoacylation"/>
    <property type="evidence" value="ECO:0007669"/>
    <property type="project" value="UniProtKB-UniRule"/>
</dbReference>
<dbReference type="Pfam" id="PF03950">
    <property type="entry name" value="tRNA-synt_1c_C"/>
    <property type="match status" value="1"/>
</dbReference>
<dbReference type="KEGG" id="ppac:PAP_02340"/>
<dbReference type="InterPro" id="IPR020058">
    <property type="entry name" value="Glu/Gln-tRNA-synth_Ib_cat-dom"/>
</dbReference>
<dbReference type="Pfam" id="PF20974">
    <property type="entry name" value="tRNA-synt_1c_C2"/>
    <property type="match status" value="1"/>
</dbReference>
<feature type="domain" description="Glutamyl/glutaminyl-tRNA synthetase class Ib catalytic" evidence="11">
    <location>
        <begin position="99"/>
        <end position="405"/>
    </location>
</feature>
<dbReference type="NCBIfam" id="NF003169">
    <property type="entry name" value="PRK04156.1"/>
    <property type="match status" value="1"/>
</dbReference>
<dbReference type="Gene3D" id="2.40.240.100">
    <property type="match status" value="1"/>
</dbReference>
<keyword evidence="15" id="KW-1185">Reference proteome</keyword>
<reference evidence="15" key="1">
    <citation type="submission" date="2013-06" db="EMBL/GenBank/DDBJ databases">
        <title>Complete Genome Sequence of Hyperthermophilic Palaeococcus pacificus DY20341T, Isolated from a Deep-Sea Hydrothermal Sediments.</title>
        <authorList>
            <person name="Zeng X."/>
            <person name="Shao Z."/>
        </authorList>
    </citation>
    <scope>NUCLEOTIDE SEQUENCE [LARGE SCALE GENOMIC DNA]</scope>
    <source>
        <strain evidence="15">DY20341</strain>
    </source>
</reference>
<dbReference type="FunFam" id="2.40.240.10:FF:000033">
    <property type="entry name" value="Glutamate--tRNA ligase"/>
    <property type="match status" value="1"/>
</dbReference>
<dbReference type="InterPro" id="IPR011035">
    <property type="entry name" value="Ribosomal_bL25/Gln-tRNA_synth"/>
</dbReference>
<feature type="domain" description="Glutamyl/glutaminyl-tRNA synthetase class Ib anti-codon binding" evidence="12">
    <location>
        <begin position="409"/>
        <end position="492"/>
    </location>
</feature>
<comment type="function">
    <text evidence="10">Catalyzes the attachment of glutamate to tRNA(Glu) in a two-step reaction: glutamate is first activated by ATP to form Glu-AMP and then transferred to the acceptor end of tRNA(Glu).</text>
</comment>
<dbReference type="AlphaFoldDB" id="A0A075LWJ0"/>
<dbReference type="PANTHER" id="PTHR43097">
    <property type="entry name" value="GLUTAMINE-TRNA LIGASE"/>
    <property type="match status" value="1"/>
</dbReference>
<dbReference type="InterPro" id="IPR014729">
    <property type="entry name" value="Rossmann-like_a/b/a_fold"/>
</dbReference>
<dbReference type="HAMAP" id="MF_02076">
    <property type="entry name" value="Glu_tRNA_synth_type2"/>
    <property type="match status" value="1"/>
</dbReference>
<protein>
    <recommendedName>
        <fullName evidence="10">Glutamate--tRNA ligase</fullName>
        <ecNumber evidence="10">6.1.1.17</ecNumber>
    </recommendedName>
    <alternativeName>
        <fullName evidence="10">Glutamyl-tRNA synthetase</fullName>
        <shortName evidence="10">GluRS</shortName>
    </alternativeName>
</protein>